<keyword evidence="3" id="KW-0804">Transcription</keyword>
<dbReference type="Gene3D" id="1.10.10.10">
    <property type="entry name" value="Winged helix-like DNA-binding domain superfamily/Winged helix DNA-binding domain"/>
    <property type="match status" value="1"/>
</dbReference>
<dbReference type="Pfam" id="PF00392">
    <property type="entry name" value="GntR"/>
    <property type="match status" value="1"/>
</dbReference>
<evidence type="ECO:0000313" key="6">
    <source>
        <dbReference type="Proteomes" id="UP000193623"/>
    </source>
</evidence>
<proteinExistence type="predicted"/>
<sequence>MPERALEEELEDDIIFGRYAPGARIIEDRVMEHYNAKRHAVRGAFAALESRGLLVRKPNKGVEVVEFTPDQVDDLYGVRIILETAAAAQTPLPCPPDILQKMEDVAGRHKEAILAKDYRTVFWLNQEFHELQFSCCENARLARLIANHARVAQPIRVIKYEDEGHMQTIVQQHFDIIEAMRGTSSEKLVKAVRAHLPASAEAYRESYERRFGRFTA</sequence>
<dbReference type="PANTHER" id="PTHR43537">
    <property type="entry name" value="TRANSCRIPTIONAL REGULATOR, GNTR FAMILY"/>
    <property type="match status" value="1"/>
</dbReference>
<name>A0A1Y5T0N9_9RHOB</name>
<dbReference type="RefSeq" id="WP_085865075.1">
    <property type="nucleotide sequence ID" value="NZ_FWFT01000004.1"/>
</dbReference>
<keyword evidence="2" id="KW-0238">DNA-binding</keyword>
<evidence type="ECO:0000259" key="4">
    <source>
        <dbReference type="PROSITE" id="PS50949"/>
    </source>
</evidence>
<dbReference type="OrthoDB" id="8638122at2"/>
<dbReference type="InterPro" id="IPR000524">
    <property type="entry name" value="Tscrpt_reg_HTH_GntR"/>
</dbReference>
<dbReference type="InterPro" id="IPR008920">
    <property type="entry name" value="TF_FadR/GntR_C"/>
</dbReference>
<dbReference type="Gene3D" id="1.20.120.530">
    <property type="entry name" value="GntR ligand-binding domain-like"/>
    <property type="match status" value="1"/>
</dbReference>
<accession>A0A1Y5T0N9</accession>
<dbReference type="GO" id="GO:0003677">
    <property type="term" value="F:DNA binding"/>
    <property type="evidence" value="ECO:0007669"/>
    <property type="project" value="UniProtKB-KW"/>
</dbReference>
<dbReference type="GO" id="GO:0003700">
    <property type="term" value="F:DNA-binding transcription factor activity"/>
    <property type="evidence" value="ECO:0007669"/>
    <property type="project" value="InterPro"/>
</dbReference>
<gene>
    <name evidence="5" type="primary">ydfH_3</name>
    <name evidence="5" type="ORF">PSJ8397_02689</name>
</gene>
<evidence type="ECO:0000256" key="1">
    <source>
        <dbReference type="ARBA" id="ARBA00023015"/>
    </source>
</evidence>
<keyword evidence="6" id="KW-1185">Reference proteome</keyword>
<dbReference type="SMART" id="SM00345">
    <property type="entry name" value="HTH_GNTR"/>
    <property type="match status" value="1"/>
</dbReference>
<evidence type="ECO:0000256" key="3">
    <source>
        <dbReference type="ARBA" id="ARBA00023163"/>
    </source>
</evidence>
<dbReference type="InterPro" id="IPR011711">
    <property type="entry name" value="GntR_C"/>
</dbReference>
<dbReference type="InterPro" id="IPR036390">
    <property type="entry name" value="WH_DNA-bd_sf"/>
</dbReference>
<evidence type="ECO:0000313" key="5">
    <source>
        <dbReference type="EMBL" id="SLN51396.1"/>
    </source>
</evidence>
<dbReference type="AlphaFoldDB" id="A0A1Y5T0N9"/>
<dbReference type="PROSITE" id="PS50949">
    <property type="entry name" value="HTH_GNTR"/>
    <property type="match status" value="1"/>
</dbReference>
<reference evidence="5 6" key="1">
    <citation type="submission" date="2017-03" db="EMBL/GenBank/DDBJ databases">
        <authorList>
            <person name="Afonso C.L."/>
            <person name="Miller P.J."/>
            <person name="Scott M.A."/>
            <person name="Spackman E."/>
            <person name="Goraichik I."/>
            <person name="Dimitrov K.M."/>
            <person name="Suarez D.L."/>
            <person name="Swayne D.E."/>
        </authorList>
    </citation>
    <scope>NUCLEOTIDE SEQUENCE [LARGE SCALE GENOMIC DNA]</scope>
    <source>
        <strain evidence="5 6">CECT 8397</strain>
    </source>
</reference>
<dbReference type="Proteomes" id="UP000193623">
    <property type="component" value="Unassembled WGS sequence"/>
</dbReference>
<protein>
    <submittedName>
        <fullName evidence="5">Putative HTH-type transcriptional regulator YdfH</fullName>
    </submittedName>
</protein>
<dbReference type="SUPFAM" id="SSF46785">
    <property type="entry name" value="Winged helix' DNA-binding domain"/>
    <property type="match status" value="1"/>
</dbReference>
<dbReference type="InterPro" id="IPR036388">
    <property type="entry name" value="WH-like_DNA-bd_sf"/>
</dbReference>
<dbReference type="SMART" id="SM00895">
    <property type="entry name" value="FCD"/>
    <property type="match status" value="1"/>
</dbReference>
<dbReference type="EMBL" id="FWFT01000004">
    <property type="protein sequence ID" value="SLN51396.1"/>
    <property type="molecule type" value="Genomic_DNA"/>
</dbReference>
<dbReference type="PANTHER" id="PTHR43537:SF49">
    <property type="entry name" value="TRANSCRIPTIONAL REGULATORY PROTEIN"/>
    <property type="match status" value="1"/>
</dbReference>
<keyword evidence="1" id="KW-0805">Transcription regulation</keyword>
<dbReference type="Pfam" id="PF07729">
    <property type="entry name" value="FCD"/>
    <property type="match status" value="1"/>
</dbReference>
<dbReference type="SUPFAM" id="SSF48008">
    <property type="entry name" value="GntR ligand-binding domain-like"/>
    <property type="match status" value="1"/>
</dbReference>
<evidence type="ECO:0000256" key="2">
    <source>
        <dbReference type="ARBA" id="ARBA00023125"/>
    </source>
</evidence>
<feature type="domain" description="HTH gntR-type" evidence="4">
    <location>
        <begin position="1"/>
        <end position="67"/>
    </location>
</feature>
<organism evidence="5 6">
    <name type="scientific">Pseudooctadecabacter jejudonensis</name>
    <dbReference type="NCBI Taxonomy" id="1391910"/>
    <lineage>
        <taxon>Bacteria</taxon>
        <taxon>Pseudomonadati</taxon>
        <taxon>Pseudomonadota</taxon>
        <taxon>Alphaproteobacteria</taxon>
        <taxon>Rhodobacterales</taxon>
        <taxon>Paracoccaceae</taxon>
        <taxon>Pseudooctadecabacter</taxon>
    </lineage>
</organism>